<keyword evidence="3" id="KW-1185">Reference proteome</keyword>
<protein>
    <submittedName>
        <fullName evidence="2">DUF4214 domain-containing protein</fullName>
    </submittedName>
</protein>
<organism evidence="2 3">
    <name type="scientific">Duganella aceris</name>
    <dbReference type="NCBI Taxonomy" id="2703883"/>
    <lineage>
        <taxon>Bacteria</taxon>
        <taxon>Pseudomonadati</taxon>
        <taxon>Pseudomonadota</taxon>
        <taxon>Betaproteobacteria</taxon>
        <taxon>Burkholderiales</taxon>
        <taxon>Oxalobacteraceae</taxon>
        <taxon>Telluria group</taxon>
        <taxon>Duganella</taxon>
    </lineage>
</organism>
<sequence>MATITAATATEIQTLYVAYFNRPADPLGLQSWLATGASVDQIAAGFSASAEYTTTYAGKTPFDLVNSIYLNLFGRPAEAAGLTHWALLLTSGAETFATIVATIANSAQNDDLTAINNKVAAAEAFTTSLDTAADLLGYDGAAANAVVKAWLAGITTTASFTAATTPAALQTVADAAAVAHTGSINLPTNFNLTNGTDTLTGTSGNDIFTAAPTVFIDNTGATKIVDSLQVVDTINGGAGQDILAVTIANAATDVTPALTNIETINATFTAAGKLNLSNATGVTAINVKGSTAASVINGVGAVGTLGVSNVATAAATVSFDGSTATTLGLNVDTVGATSQVVIDIGAVAASKATTINIATTGSSFELKDTGGTNVVTALTIAATGKNTVKLSDGAAIGTLAVTGAGSVNVSSVDLVKVNTLTVGDGGITFTTGDSTATSFTATTGAGVDKLTVDGAVVKSISTGAGNDVVNIGTAALVGTATIDLGAGDDTINFSAAPATGATITGGAGKDTLGLSVTNYNTVAGYVPADLAKITGFEILSVTDTAIADTTVIDLSKIAGLTGFQSAGVAAGVGSSASVINVGAASDIILKGDLATNTGALNVTLKDATGAADVVNLTIDTLITQSNNGTVNTTAATVTSTISGVETLNVKSTGTLSADVAAGDKTDIGANTLVLTDTALVNLNVTGDQSFTFASKAGSIKLASVDASANTGGASINVSAAAIDGTASAITIKGSLTAANVLVGSGNADTITGGAKGDTITGGAGADLLNGGAGNDTFVYLAATDSTLVKLDIITGFAANTYGSGTDGATGVKAGADATKWTGDVLDFNAATALTSVVVGVYTNSSDAQIFLQNNNGSTSVGAALDSTTGKLYIDLDANGTVDSVIQLTGVTTLTAAAFVV</sequence>
<dbReference type="PRINTS" id="PR00313">
    <property type="entry name" value="CABNDNGRPT"/>
</dbReference>
<evidence type="ECO:0000259" key="1">
    <source>
        <dbReference type="Pfam" id="PF13946"/>
    </source>
</evidence>
<proteinExistence type="predicted"/>
<evidence type="ECO:0000313" key="3">
    <source>
        <dbReference type="Proteomes" id="UP000666369"/>
    </source>
</evidence>
<dbReference type="Proteomes" id="UP000666369">
    <property type="component" value="Unassembled WGS sequence"/>
</dbReference>
<reference evidence="3" key="2">
    <citation type="submission" date="2023-07" db="EMBL/GenBank/DDBJ databases">
        <title>Duganella aceri sp. nov., isolated from tree sap.</title>
        <authorList>
            <person name="Kim I.S."/>
        </authorList>
    </citation>
    <scope>NUCLEOTIDE SEQUENCE [LARGE SCALE GENOMIC DNA]</scope>
    <source>
        <strain evidence="3">SAP-35</strain>
    </source>
</reference>
<dbReference type="Pfam" id="PF13946">
    <property type="entry name" value="DUF4214"/>
    <property type="match status" value="1"/>
</dbReference>
<comment type="caution">
    <text evidence="2">The sequence shown here is derived from an EMBL/GenBank/DDBJ whole genome shotgun (WGS) entry which is preliminary data.</text>
</comment>
<reference evidence="2 3" key="1">
    <citation type="submission" date="2020-01" db="EMBL/GenBank/DDBJ databases">
        <authorList>
            <person name="Lee S.D."/>
        </authorList>
    </citation>
    <scope>NUCLEOTIDE SEQUENCE [LARGE SCALE GENOMIC DNA]</scope>
    <source>
        <strain evidence="2 3">SAP-35</strain>
    </source>
</reference>
<dbReference type="InterPro" id="IPR001343">
    <property type="entry name" value="Hemolysn_Ca-bd"/>
</dbReference>
<dbReference type="Gene3D" id="2.150.10.10">
    <property type="entry name" value="Serralysin-like metalloprotease, C-terminal"/>
    <property type="match status" value="1"/>
</dbReference>
<dbReference type="InterPro" id="IPR018511">
    <property type="entry name" value="Hemolysin-typ_Ca-bd_CS"/>
</dbReference>
<dbReference type="InterPro" id="IPR025282">
    <property type="entry name" value="DUF4214"/>
</dbReference>
<dbReference type="SUPFAM" id="SSF51120">
    <property type="entry name" value="beta-Roll"/>
    <property type="match status" value="1"/>
</dbReference>
<dbReference type="Gene3D" id="2.160.20.160">
    <property type="match status" value="1"/>
</dbReference>
<feature type="domain" description="DUF4214" evidence="1">
    <location>
        <begin position="43"/>
        <end position="110"/>
    </location>
</feature>
<dbReference type="EMBL" id="JAADJT010000009">
    <property type="protein sequence ID" value="NGZ86530.1"/>
    <property type="molecule type" value="Genomic_DNA"/>
</dbReference>
<gene>
    <name evidence="2" type="ORF">GW587_19990</name>
</gene>
<name>A0ABX0FPH1_9BURK</name>
<evidence type="ECO:0000313" key="2">
    <source>
        <dbReference type="EMBL" id="NGZ86530.1"/>
    </source>
</evidence>
<accession>A0ABX0FPH1</accession>
<dbReference type="InterPro" id="IPR011049">
    <property type="entry name" value="Serralysin-like_metalloprot_C"/>
</dbReference>
<dbReference type="PROSITE" id="PS00330">
    <property type="entry name" value="HEMOLYSIN_CALCIUM"/>
    <property type="match status" value="1"/>
</dbReference>
<dbReference type="RefSeq" id="WP_166106373.1">
    <property type="nucleotide sequence ID" value="NZ_JAADJT010000009.1"/>
</dbReference>
<dbReference type="Pfam" id="PF00353">
    <property type="entry name" value="HemolysinCabind"/>
    <property type="match status" value="3"/>
</dbReference>